<evidence type="ECO:0000256" key="2">
    <source>
        <dbReference type="ARBA" id="ARBA00022475"/>
    </source>
</evidence>
<evidence type="ECO:0000256" key="1">
    <source>
        <dbReference type="ARBA" id="ARBA00004651"/>
    </source>
</evidence>
<feature type="transmembrane region" description="Helical" evidence="6">
    <location>
        <begin position="84"/>
        <end position="105"/>
    </location>
</feature>
<keyword evidence="5 6" id="KW-0472">Membrane</keyword>
<comment type="caution">
    <text evidence="7">The sequence shown here is derived from an EMBL/GenBank/DDBJ whole genome shotgun (WGS) entry which is preliminary data.</text>
</comment>
<evidence type="ECO:0000256" key="4">
    <source>
        <dbReference type="ARBA" id="ARBA00022989"/>
    </source>
</evidence>
<keyword evidence="8" id="KW-1185">Reference proteome</keyword>
<gene>
    <name evidence="7" type="ORF">ASILVAE211_21370</name>
</gene>
<reference evidence="7" key="1">
    <citation type="journal article" date="2021" name="Microorganisms">
        <title>Acidisoma silvae sp. nov. and Acidisomacellulosilytica sp. nov., Two Acidophilic Bacteria Isolated from Decaying Wood, Hydrolyzing Cellulose and Producing Poly-3-hydroxybutyrate.</title>
        <authorList>
            <person name="Mieszkin S."/>
            <person name="Pouder E."/>
            <person name="Uroz S."/>
            <person name="Simon-Colin C."/>
            <person name="Alain K."/>
        </authorList>
    </citation>
    <scope>NUCLEOTIDE SEQUENCE</scope>
    <source>
        <strain evidence="7">HW T2.11</strain>
    </source>
</reference>
<dbReference type="EMBL" id="JAESVB010000017">
    <property type="protein sequence ID" value="MCB8877759.1"/>
    <property type="molecule type" value="Genomic_DNA"/>
</dbReference>
<dbReference type="CDD" id="cd06581">
    <property type="entry name" value="TM_PBP1_LivM_like"/>
    <property type="match status" value="1"/>
</dbReference>
<evidence type="ECO:0000313" key="7">
    <source>
        <dbReference type="EMBL" id="MCB8877759.1"/>
    </source>
</evidence>
<dbReference type="PANTHER" id="PTHR30482:SF10">
    <property type="entry name" value="HIGH-AFFINITY BRANCHED-CHAIN AMINO ACID TRANSPORT PROTEIN BRAE"/>
    <property type="match status" value="1"/>
</dbReference>
<feature type="transmembrane region" description="Helical" evidence="6">
    <location>
        <begin position="167"/>
        <end position="185"/>
    </location>
</feature>
<feature type="transmembrane region" description="Helical" evidence="6">
    <location>
        <begin position="60"/>
        <end position="77"/>
    </location>
</feature>
<dbReference type="AlphaFoldDB" id="A0A963YVC9"/>
<dbReference type="InterPro" id="IPR001851">
    <property type="entry name" value="ABC_transp_permease"/>
</dbReference>
<organism evidence="7 8">
    <name type="scientific">Acidisoma silvae</name>
    <dbReference type="NCBI Taxonomy" id="2802396"/>
    <lineage>
        <taxon>Bacteria</taxon>
        <taxon>Pseudomonadati</taxon>
        <taxon>Pseudomonadota</taxon>
        <taxon>Alphaproteobacteria</taxon>
        <taxon>Acetobacterales</taxon>
        <taxon>Acidocellaceae</taxon>
        <taxon>Acidisoma</taxon>
    </lineage>
</organism>
<feature type="transmembrane region" description="Helical" evidence="6">
    <location>
        <begin position="239"/>
        <end position="260"/>
    </location>
</feature>
<dbReference type="InterPro" id="IPR043428">
    <property type="entry name" value="LivM-like"/>
</dbReference>
<feature type="transmembrane region" description="Helical" evidence="6">
    <location>
        <begin position="314"/>
        <end position="339"/>
    </location>
</feature>
<proteinExistence type="predicted"/>
<dbReference type="Pfam" id="PF02653">
    <property type="entry name" value="BPD_transp_2"/>
    <property type="match status" value="1"/>
</dbReference>
<keyword evidence="3 6" id="KW-0812">Transmembrane</keyword>
<accession>A0A963YVC9</accession>
<feature type="transmembrane region" description="Helical" evidence="6">
    <location>
        <begin position="117"/>
        <end position="136"/>
    </location>
</feature>
<comment type="subcellular location">
    <subcellularLocation>
        <location evidence="1">Cell membrane</location>
        <topology evidence="1">Multi-pass membrane protein</topology>
    </subcellularLocation>
</comment>
<feature type="transmembrane region" description="Helical" evidence="6">
    <location>
        <begin position="267"/>
        <end position="285"/>
    </location>
</feature>
<evidence type="ECO:0000313" key="8">
    <source>
        <dbReference type="Proteomes" id="UP000708298"/>
    </source>
</evidence>
<name>A0A963YVC9_9PROT</name>
<sequence length="356" mass="37824">MTNHNMQSPTQPVTARVSLPEAKPRYMRGIKEPTREEWCLGILILAGLIAFPFFDPGYRFLSLAVSTIFTAIALYGLSLQFGQAGIMSVGHAGIMGVGGYTAAILANQLGLGFWESLPLAMLLSALAAAVVGLPSLRVGGQHYIIITFCFCALLVIALTNGGTFTGAATGLDVGPIPGVFGIRFAKLDNMYFLCLAALTISIAVTFAIVHSPYGRTLWSIRENEPLARAVGINTNLHKIGVFAISGAFAGLGGILQTYYLRHISPELYGAFPSLYLALMIMLGGARPLYGPLIGSIIVNFLPELGGLDPIDSRIAYGVGLLLVILLLPGGVSGGLLSLYRRGTKTRHRLEKGRGLS</sequence>
<dbReference type="PANTHER" id="PTHR30482">
    <property type="entry name" value="HIGH-AFFINITY BRANCHED-CHAIN AMINO ACID TRANSPORT SYSTEM PERMEASE"/>
    <property type="match status" value="1"/>
</dbReference>
<reference evidence="7" key="2">
    <citation type="submission" date="2021-01" db="EMBL/GenBank/DDBJ databases">
        <authorList>
            <person name="Mieszkin S."/>
            <person name="Pouder E."/>
            <person name="Alain K."/>
        </authorList>
    </citation>
    <scope>NUCLEOTIDE SEQUENCE</scope>
    <source>
        <strain evidence="7">HW T2.11</strain>
    </source>
</reference>
<feature type="transmembrane region" description="Helical" evidence="6">
    <location>
        <begin position="37"/>
        <end position="54"/>
    </location>
</feature>
<dbReference type="Proteomes" id="UP000708298">
    <property type="component" value="Unassembled WGS sequence"/>
</dbReference>
<dbReference type="RefSeq" id="WP_227323408.1">
    <property type="nucleotide sequence ID" value="NZ_JAESVB010000017.1"/>
</dbReference>
<evidence type="ECO:0000256" key="3">
    <source>
        <dbReference type="ARBA" id="ARBA00022692"/>
    </source>
</evidence>
<evidence type="ECO:0000256" key="6">
    <source>
        <dbReference type="SAM" id="Phobius"/>
    </source>
</evidence>
<evidence type="ECO:0000256" key="5">
    <source>
        <dbReference type="ARBA" id="ARBA00023136"/>
    </source>
</evidence>
<keyword evidence="4 6" id="KW-1133">Transmembrane helix</keyword>
<keyword evidence="2" id="KW-1003">Cell membrane</keyword>
<protein>
    <submittedName>
        <fullName evidence="7">Branched-chain amino acid ABC transporter permease</fullName>
    </submittedName>
</protein>
<feature type="transmembrane region" description="Helical" evidence="6">
    <location>
        <begin position="192"/>
        <end position="213"/>
    </location>
</feature>
<feature type="transmembrane region" description="Helical" evidence="6">
    <location>
        <begin position="143"/>
        <end position="161"/>
    </location>
</feature>
<dbReference type="GO" id="GO:0005886">
    <property type="term" value="C:plasma membrane"/>
    <property type="evidence" value="ECO:0007669"/>
    <property type="project" value="UniProtKB-SubCell"/>
</dbReference>
<dbReference type="GO" id="GO:0015658">
    <property type="term" value="F:branched-chain amino acid transmembrane transporter activity"/>
    <property type="evidence" value="ECO:0007669"/>
    <property type="project" value="InterPro"/>
</dbReference>